<sequence>MKNTTPKKMFLFLSVLLLLAAPAYASGPHEEEDDHHEDKEHEEEHKEGEHEEGTIHLSEDQLATAELGIRRAEAGTITPSLNVFGLIRPNQEKLVHIVPRFSGVVLDVKKRLGEKVEEGDALAVMESNESLRAYTLRAPSSGQIVQWNVAPGQYAGTSDTLMVIADLGSVWLDLQIHTHDADLIREGQAVTFEGRVDDKPVTSEIGYVSPIAAQDTQSLLARAVIPNVEGHLNPGLYVTAKVSLQPVEASIVIARSAVQYEGPDPVIYVPAGAGEFEERRITLGQADDTHVELLDGLAPGEPYVADNAFILKAEAGKNAASHSH</sequence>
<evidence type="ECO:0000313" key="8">
    <source>
        <dbReference type="EMBL" id="GAK44197.1"/>
    </source>
</evidence>
<dbReference type="Gene3D" id="2.40.50.100">
    <property type="match status" value="1"/>
</dbReference>
<evidence type="ECO:0000259" key="6">
    <source>
        <dbReference type="Pfam" id="PF25973"/>
    </source>
</evidence>
<evidence type="ECO:0000256" key="3">
    <source>
        <dbReference type="SAM" id="MobiDB-lite"/>
    </source>
</evidence>
<dbReference type="RefSeq" id="WP_081875362.1">
    <property type="nucleotide sequence ID" value="NZ_BBIO01000003.1"/>
</dbReference>
<feature type="region of interest" description="Disordered" evidence="3">
    <location>
        <begin position="26"/>
        <end position="59"/>
    </location>
</feature>
<evidence type="ECO:0000256" key="4">
    <source>
        <dbReference type="SAM" id="SignalP"/>
    </source>
</evidence>
<keyword evidence="2" id="KW-0813">Transport</keyword>
<evidence type="ECO:0000256" key="2">
    <source>
        <dbReference type="ARBA" id="ARBA00022448"/>
    </source>
</evidence>
<evidence type="ECO:0000256" key="1">
    <source>
        <dbReference type="ARBA" id="ARBA00009477"/>
    </source>
</evidence>
<keyword evidence="4" id="KW-0732">Signal</keyword>
<dbReference type="InterPro" id="IPR058647">
    <property type="entry name" value="BSH_CzcB-like"/>
</dbReference>
<feature type="domain" description="CzcB-like barrel-sandwich hybrid" evidence="6">
    <location>
        <begin position="94"/>
        <end position="166"/>
    </location>
</feature>
<comment type="caution">
    <text evidence="8">The sequence shown here is derived from an EMBL/GenBank/DDBJ whole genome shotgun (WGS) entry which is preliminary data.</text>
</comment>
<evidence type="ECO:0000259" key="5">
    <source>
        <dbReference type="Pfam" id="PF25954"/>
    </source>
</evidence>
<dbReference type="Pfam" id="PF25975">
    <property type="entry name" value="CzcB_C"/>
    <property type="match status" value="1"/>
</dbReference>
<dbReference type="InterPro" id="IPR051909">
    <property type="entry name" value="MFP_Cation_Efflux"/>
</dbReference>
<dbReference type="InterPro" id="IPR058649">
    <property type="entry name" value="CzcB_C"/>
</dbReference>
<dbReference type="EMBL" id="BBIO01000003">
    <property type="protein sequence ID" value="GAK44197.1"/>
    <property type="molecule type" value="Genomic_DNA"/>
</dbReference>
<dbReference type="GO" id="GO:0060003">
    <property type="term" value="P:copper ion export"/>
    <property type="evidence" value="ECO:0007669"/>
    <property type="project" value="TreeGrafter"/>
</dbReference>
<dbReference type="FunFam" id="2.40.30.170:FF:000010">
    <property type="entry name" value="Efflux RND transporter periplasmic adaptor subunit"/>
    <property type="match status" value="1"/>
</dbReference>
<dbReference type="GO" id="GO:0030288">
    <property type="term" value="C:outer membrane-bounded periplasmic space"/>
    <property type="evidence" value="ECO:0007669"/>
    <property type="project" value="TreeGrafter"/>
</dbReference>
<dbReference type="GO" id="GO:0046914">
    <property type="term" value="F:transition metal ion binding"/>
    <property type="evidence" value="ECO:0007669"/>
    <property type="project" value="TreeGrafter"/>
</dbReference>
<accession>A0A081B829</accession>
<proteinExistence type="inferred from homology"/>
<dbReference type="PANTHER" id="PTHR30097:SF4">
    <property type="entry name" value="SLR6042 PROTEIN"/>
    <property type="match status" value="1"/>
</dbReference>
<feature type="domain" description="CzcB-like C-terminal circularly permuted SH3-like" evidence="7">
    <location>
        <begin position="251"/>
        <end position="312"/>
    </location>
</feature>
<feature type="domain" description="CusB-like beta-barrel" evidence="5">
    <location>
        <begin position="169"/>
        <end position="243"/>
    </location>
</feature>
<dbReference type="GO" id="GO:0015679">
    <property type="term" value="P:plasma membrane copper ion transport"/>
    <property type="evidence" value="ECO:0007669"/>
    <property type="project" value="TreeGrafter"/>
</dbReference>
<dbReference type="PANTHER" id="PTHR30097">
    <property type="entry name" value="CATION EFFLUX SYSTEM PROTEIN CUSB"/>
    <property type="match status" value="1"/>
</dbReference>
<dbReference type="SUPFAM" id="SSF111369">
    <property type="entry name" value="HlyD-like secretion proteins"/>
    <property type="match status" value="1"/>
</dbReference>
<dbReference type="Pfam" id="PF25954">
    <property type="entry name" value="Beta-barrel_RND_2"/>
    <property type="match status" value="1"/>
</dbReference>
<dbReference type="AlphaFoldDB" id="A0A081B829"/>
<reference evidence="8 9" key="1">
    <citation type="submission" date="2014-07" db="EMBL/GenBank/DDBJ databases">
        <title>Tepidicaulis marinum gen. nov., sp. nov., a novel marine bacterium denitrifying nitrate to nitrous oxide strictly under microaerobic conditions.</title>
        <authorList>
            <person name="Takeuchi M."/>
            <person name="Yamagishi T."/>
            <person name="Kamagata Y."/>
            <person name="Oshima K."/>
            <person name="Hattori M."/>
            <person name="Katayama T."/>
            <person name="Hanada S."/>
            <person name="Tamaki H."/>
            <person name="Marumo K."/>
            <person name="Maeda H."/>
            <person name="Nedachi M."/>
            <person name="Iwasaki W."/>
            <person name="Suwa Y."/>
            <person name="Sakata S."/>
        </authorList>
    </citation>
    <scope>NUCLEOTIDE SEQUENCE [LARGE SCALE GENOMIC DNA]</scope>
    <source>
        <strain evidence="8 9">MA2</strain>
    </source>
</reference>
<protein>
    <submittedName>
        <fullName evidence="8">RND family efflux transporter MFP subunit</fullName>
    </submittedName>
</protein>
<feature type="signal peptide" evidence="4">
    <location>
        <begin position="1"/>
        <end position="25"/>
    </location>
</feature>
<evidence type="ECO:0000313" key="9">
    <source>
        <dbReference type="Proteomes" id="UP000028702"/>
    </source>
</evidence>
<gene>
    <name evidence="8" type="ORF">M2A_0696</name>
</gene>
<dbReference type="Gene3D" id="2.40.420.20">
    <property type="match status" value="1"/>
</dbReference>
<dbReference type="eggNOG" id="COG0845">
    <property type="taxonomic scope" value="Bacteria"/>
</dbReference>
<dbReference type="Proteomes" id="UP000028702">
    <property type="component" value="Unassembled WGS sequence"/>
</dbReference>
<evidence type="ECO:0000259" key="7">
    <source>
        <dbReference type="Pfam" id="PF25975"/>
    </source>
</evidence>
<dbReference type="STRING" id="1333998.M2A_0696"/>
<comment type="similarity">
    <text evidence="1">Belongs to the membrane fusion protein (MFP) (TC 8.A.1) family.</text>
</comment>
<feature type="chain" id="PRO_5001754950" evidence="4">
    <location>
        <begin position="26"/>
        <end position="324"/>
    </location>
</feature>
<dbReference type="Pfam" id="PF25973">
    <property type="entry name" value="BSH_CzcB"/>
    <property type="match status" value="1"/>
</dbReference>
<dbReference type="InterPro" id="IPR058792">
    <property type="entry name" value="Beta-barrel_RND_2"/>
</dbReference>
<organism evidence="8 9">
    <name type="scientific">Tepidicaulis marinus</name>
    <dbReference type="NCBI Taxonomy" id="1333998"/>
    <lineage>
        <taxon>Bacteria</taxon>
        <taxon>Pseudomonadati</taxon>
        <taxon>Pseudomonadota</taxon>
        <taxon>Alphaproteobacteria</taxon>
        <taxon>Hyphomicrobiales</taxon>
        <taxon>Parvibaculaceae</taxon>
        <taxon>Tepidicaulis</taxon>
    </lineage>
</organism>
<keyword evidence="9" id="KW-1185">Reference proteome</keyword>
<feature type="compositionally biased region" description="Basic and acidic residues" evidence="3">
    <location>
        <begin position="36"/>
        <end position="59"/>
    </location>
</feature>
<name>A0A081B829_9HYPH</name>